<reference evidence="3" key="1">
    <citation type="journal article" date="2023" name="G3 (Bethesda)">
        <title>A reference genome for the long-term kleptoplast-retaining sea slug Elysia crispata morphotype clarki.</title>
        <authorList>
            <person name="Eastman K.E."/>
            <person name="Pendleton A.L."/>
            <person name="Shaikh M.A."/>
            <person name="Suttiyut T."/>
            <person name="Ogas R."/>
            <person name="Tomko P."/>
            <person name="Gavelis G."/>
            <person name="Widhalm J.R."/>
            <person name="Wisecaver J.H."/>
        </authorList>
    </citation>
    <scope>NUCLEOTIDE SEQUENCE</scope>
    <source>
        <strain evidence="3">ECLA1</strain>
    </source>
</reference>
<keyword evidence="1" id="KW-1133">Transmembrane helix</keyword>
<sequence>MKKDVLYLAQPRLLALYSLLFTLTASALTKSRDPNPRCIDRRAGLPVCDFNSGNCFDEPGADTEAWKIVRTHQEGPVRPYDRAYIYLDPKESAGKPKKLMSHIAKDKIAMCVEMYYSTDGNETVPINFYIEDEGELSLAHRIMANTGRNWESTKFSCCLPNIKSAKKFVVEATSTANGVPAIDNIVSSMSVMPCRNGQLVCYPGPPDQLPLQPINVQRCPSDQLEEAVPSCDFDASDKTVSETCGWEVSPGWDARQKIDGSGKTNIISSTTAGNSTILSDIDDNAESFCLEIQFTVAVVDADLRNVFSVHILHNNTLLLWGEAYNYIGKEKAVWKRNYFEGRLPESTDRQIQITAAVEGLKIDYIHIRKYYKVVTTPSPGESRDEWQVIFSCPSASVNLLQPLCGMIPAPDQDSNSTSSGWLEVERGNASEIIFPGQEYYLLYRGSELYRLDRANLTIIEIEGDQVIELSFRYAISGSARLEIYKEQEGLESILIWSTDDETARTWIYETMLVRAKGAVQITFCILNSTVPNFVTDLPVYVGLTDISIKTPRTVLPTTEPTATTSTPNVTSTIESTTVNLTTETATVAEPPGSSPWEFEVMITIGVIIFFIIFIQIVALTCRHFKKKQLEDSVELHSTSSSSIHKSDGF</sequence>
<organism evidence="3 4">
    <name type="scientific">Elysia crispata</name>
    <name type="common">lettuce slug</name>
    <dbReference type="NCBI Taxonomy" id="231223"/>
    <lineage>
        <taxon>Eukaryota</taxon>
        <taxon>Metazoa</taxon>
        <taxon>Spiralia</taxon>
        <taxon>Lophotrochozoa</taxon>
        <taxon>Mollusca</taxon>
        <taxon>Gastropoda</taxon>
        <taxon>Heterobranchia</taxon>
        <taxon>Euthyneura</taxon>
        <taxon>Panpulmonata</taxon>
        <taxon>Sacoglossa</taxon>
        <taxon>Placobranchoidea</taxon>
        <taxon>Plakobranchidae</taxon>
        <taxon>Elysia</taxon>
    </lineage>
</organism>
<feature type="transmembrane region" description="Helical" evidence="1">
    <location>
        <begin position="600"/>
        <end position="619"/>
    </location>
</feature>
<dbReference type="Pfam" id="PF00629">
    <property type="entry name" value="MAM"/>
    <property type="match status" value="1"/>
</dbReference>
<evidence type="ECO:0000313" key="3">
    <source>
        <dbReference type="EMBL" id="KAK3799625.1"/>
    </source>
</evidence>
<keyword evidence="1" id="KW-0472">Membrane</keyword>
<name>A0AAE1B4S5_9GAST</name>
<dbReference type="AlphaFoldDB" id="A0AAE1B4S5"/>
<evidence type="ECO:0000256" key="1">
    <source>
        <dbReference type="SAM" id="Phobius"/>
    </source>
</evidence>
<dbReference type="EMBL" id="JAWDGP010000547">
    <property type="protein sequence ID" value="KAK3799625.1"/>
    <property type="molecule type" value="Genomic_DNA"/>
</dbReference>
<keyword evidence="4" id="KW-1185">Reference proteome</keyword>
<evidence type="ECO:0000313" key="4">
    <source>
        <dbReference type="Proteomes" id="UP001283361"/>
    </source>
</evidence>
<dbReference type="PROSITE" id="PS50060">
    <property type="entry name" value="MAM_2"/>
    <property type="match status" value="1"/>
</dbReference>
<proteinExistence type="predicted"/>
<keyword evidence="1" id="KW-0812">Transmembrane</keyword>
<comment type="caution">
    <text evidence="3">The sequence shown here is derived from an EMBL/GenBank/DDBJ whole genome shotgun (WGS) entry which is preliminary data.</text>
</comment>
<evidence type="ECO:0000259" key="2">
    <source>
        <dbReference type="PROSITE" id="PS50060"/>
    </source>
</evidence>
<accession>A0AAE1B4S5</accession>
<gene>
    <name evidence="3" type="ORF">RRG08_059671</name>
</gene>
<dbReference type="Gene3D" id="2.60.120.200">
    <property type="match status" value="2"/>
</dbReference>
<protein>
    <recommendedName>
        <fullName evidence="2">MAM domain-containing protein</fullName>
    </recommendedName>
</protein>
<feature type="domain" description="MAM" evidence="2">
    <location>
        <begin position="46"/>
        <end position="196"/>
    </location>
</feature>
<dbReference type="InterPro" id="IPR000998">
    <property type="entry name" value="MAM_dom"/>
</dbReference>
<dbReference type="Proteomes" id="UP001283361">
    <property type="component" value="Unassembled WGS sequence"/>
</dbReference>
<dbReference type="GO" id="GO:0016020">
    <property type="term" value="C:membrane"/>
    <property type="evidence" value="ECO:0007669"/>
    <property type="project" value="InterPro"/>
</dbReference>